<gene>
    <name evidence="2" type="ORF">G5I_14809</name>
</gene>
<keyword evidence="1" id="KW-0472">Membrane</keyword>
<proteinExistence type="predicted"/>
<keyword evidence="3" id="KW-1185">Reference proteome</keyword>
<dbReference type="AlphaFoldDB" id="F4X8R9"/>
<evidence type="ECO:0000256" key="1">
    <source>
        <dbReference type="SAM" id="Phobius"/>
    </source>
</evidence>
<feature type="transmembrane region" description="Helical" evidence="1">
    <location>
        <begin position="97"/>
        <end position="113"/>
    </location>
</feature>
<evidence type="ECO:0000313" key="2">
    <source>
        <dbReference type="EMBL" id="EGI57338.1"/>
    </source>
</evidence>
<dbReference type="Proteomes" id="UP000007755">
    <property type="component" value="Unassembled WGS sequence"/>
</dbReference>
<reference evidence="2" key="1">
    <citation type="submission" date="2011-02" db="EMBL/GenBank/DDBJ databases">
        <title>The genome of the leaf-cutting ant Acromyrmex echinatior suggests key adaptations to social evolution and fungus farming.</title>
        <authorList>
            <person name="Nygaard S."/>
            <person name="Zhang G."/>
        </authorList>
    </citation>
    <scope>NUCLEOTIDE SEQUENCE</scope>
</reference>
<dbReference type="EMBL" id="GL888932">
    <property type="protein sequence ID" value="EGI57338.1"/>
    <property type="molecule type" value="Genomic_DNA"/>
</dbReference>
<keyword evidence="1" id="KW-1133">Transmembrane helix</keyword>
<dbReference type="InParanoid" id="F4X8R9"/>
<feature type="transmembrane region" description="Helical" evidence="1">
    <location>
        <begin position="69"/>
        <end position="91"/>
    </location>
</feature>
<evidence type="ECO:0000313" key="3">
    <source>
        <dbReference type="Proteomes" id="UP000007755"/>
    </source>
</evidence>
<name>F4X8R9_ACREC</name>
<accession>F4X8R9</accession>
<organism evidence="3">
    <name type="scientific">Acromyrmex echinatior</name>
    <name type="common">Panamanian leafcutter ant</name>
    <name type="synonym">Acromyrmex octospinosus echinatior</name>
    <dbReference type="NCBI Taxonomy" id="103372"/>
    <lineage>
        <taxon>Eukaryota</taxon>
        <taxon>Metazoa</taxon>
        <taxon>Ecdysozoa</taxon>
        <taxon>Arthropoda</taxon>
        <taxon>Hexapoda</taxon>
        <taxon>Insecta</taxon>
        <taxon>Pterygota</taxon>
        <taxon>Neoptera</taxon>
        <taxon>Endopterygota</taxon>
        <taxon>Hymenoptera</taxon>
        <taxon>Apocrita</taxon>
        <taxon>Aculeata</taxon>
        <taxon>Formicoidea</taxon>
        <taxon>Formicidae</taxon>
        <taxon>Myrmicinae</taxon>
        <taxon>Acromyrmex</taxon>
    </lineage>
</organism>
<keyword evidence="1" id="KW-0812">Transmembrane</keyword>
<protein>
    <submittedName>
        <fullName evidence="2">Uncharacterized protein</fullName>
    </submittedName>
</protein>
<sequence length="142" mass="16841">MAYRHWSCLYHVNGLCWRFTKSTKYPRWYSQLPKVRLASRSQQVFSTRKREVGLAVLRPTCPLSPGHGYMLYGPIFCLIYRYTLVLISALFNANLDYAPNLFVLLYISSFLLFEQAISHSRYPYIWEQVFPDFQLQIQVQDL</sequence>